<keyword evidence="9" id="KW-1185">Reference proteome</keyword>
<feature type="transmembrane region" description="Helical" evidence="6">
    <location>
        <begin position="241"/>
        <end position="262"/>
    </location>
</feature>
<keyword evidence="4 6" id="KW-0472">Membrane</keyword>
<feature type="region of interest" description="Disordered" evidence="5">
    <location>
        <begin position="1"/>
        <end position="37"/>
    </location>
</feature>
<evidence type="ECO:0000313" key="9">
    <source>
        <dbReference type="Proteomes" id="UP000799779"/>
    </source>
</evidence>
<accession>A0A6A5W0W9</accession>
<sequence>MKEKAIDSASTSPPPELDKVDAEIEKPSEQDGGTDEIEYPPVSTMWLVLMALYISIFLIALDKTIIAPAVPYITNTFHTLSDIGWYASSYMVTLCSFQLIWGRVYTFYPAKETFLLCILIFEVGSAICGAAPTSAAFIVGRAIAGVGAAGTMNGAIMIFTTTVPLRKRPLAQGLIGAVFGVASVVGPLMGGAFTERLSWRWCFYINLPFGAVSVAVLLLVVKTPPKKQQIKITPWQQFKNLDPLGTVVFLPAIIALLLALQWGGTTYAWSSWRVILLLVISQVLLIAFIVIQILTPDTATLPIRIVTQRTIAGGIFYSFNAAGSMLVITYYIPLFFQALKGFSPLDSGLASLPLLLSMVIGAVAAGGLVQRFGHYAPFMIASSVLLPIGAGMMSTWGVSVGQQAWIGYQVLFGLGLGIGMQQPTLAAQVTLPRADVSTGIAIMFFAQNLSGAVFVSVSQNVLIDKLASVLSSVPGLGISRKMVVDMGATQILEMVPTDFMEFVLQGYRDAIRRVFLVGTGLAALSIVGAVFVEWRSVKEKEDLGKGDVEKEEKAEKVSED</sequence>
<dbReference type="InterPro" id="IPR011701">
    <property type="entry name" value="MFS"/>
</dbReference>
<feature type="transmembrane region" description="Helical" evidence="6">
    <location>
        <begin position="404"/>
        <end position="420"/>
    </location>
</feature>
<evidence type="ECO:0000256" key="2">
    <source>
        <dbReference type="ARBA" id="ARBA00022692"/>
    </source>
</evidence>
<dbReference type="InterPro" id="IPR036259">
    <property type="entry name" value="MFS_trans_sf"/>
</dbReference>
<evidence type="ECO:0000256" key="4">
    <source>
        <dbReference type="ARBA" id="ARBA00023136"/>
    </source>
</evidence>
<evidence type="ECO:0000259" key="7">
    <source>
        <dbReference type="PROSITE" id="PS50850"/>
    </source>
</evidence>
<dbReference type="FunFam" id="1.20.1250.20:FF:000196">
    <property type="entry name" value="MFS toxin efflux pump (AflT)"/>
    <property type="match status" value="1"/>
</dbReference>
<dbReference type="Proteomes" id="UP000799779">
    <property type="component" value="Unassembled WGS sequence"/>
</dbReference>
<dbReference type="PANTHER" id="PTHR23501">
    <property type="entry name" value="MAJOR FACILITATOR SUPERFAMILY"/>
    <property type="match status" value="1"/>
</dbReference>
<dbReference type="FunFam" id="1.20.1720.10:FF:000012">
    <property type="entry name" value="MFS toxin efflux pump (AflT)"/>
    <property type="match status" value="1"/>
</dbReference>
<dbReference type="GO" id="GO:0005886">
    <property type="term" value="C:plasma membrane"/>
    <property type="evidence" value="ECO:0007669"/>
    <property type="project" value="TreeGrafter"/>
</dbReference>
<feature type="domain" description="Major facilitator superfamily (MFS) profile" evidence="7">
    <location>
        <begin position="48"/>
        <end position="537"/>
    </location>
</feature>
<feature type="transmembrane region" description="Helical" evidence="6">
    <location>
        <begin position="315"/>
        <end position="336"/>
    </location>
</feature>
<feature type="transmembrane region" description="Helical" evidence="6">
    <location>
        <begin position="83"/>
        <end position="101"/>
    </location>
</feature>
<feature type="region of interest" description="Disordered" evidence="5">
    <location>
        <begin position="540"/>
        <end position="560"/>
    </location>
</feature>
<evidence type="ECO:0000256" key="1">
    <source>
        <dbReference type="ARBA" id="ARBA00004141"/>
    </source>
</evidence>
<dbReference type="AlphaFoldDB" id="A0A6A5W0W9"/>
<feature type="transmembrane region" description="Helical" evidence="6">
    <location>
        <begin position="510"/>
        <end position="532"/>
    </location>
</feature>
<dbReference type="Gene3D" id="1.20.1250.20">
    <property type="entry name" value="MFS general substrate transporter like domains"/>
    <property type="match status" value="2"/>
</dbReference>
<dbReference type="OrthoDB" id="10021397at2759"/>
<feature type="transmembrane region" description="Helical" evidence="6">
    <location>
        <begin position="348"/>
        <end position="369"/>
    </location>
</feature>
<gene>
    <name evidence="8" type="ORF">P154DRAFT_447159</name>
</gene>
<feature type="transmembrane region" description="Helical" evidence="6">
    <location>
        <begin position="138"/>
        <end position="158"/>
    </location>
</feature>
<evidence type="ECO:0000313" key="8">
    <source>
        <dbReference type="EMBL" id="KAF1994638.1"/>
    </source>
</evidence>
<organism evidence="8 9">
    <name type="scientific">Amniculicola lignicola CBS 123094</name>
    <dbReference type="NCBI Taxonomy" id="1392246"/>
    <lineage>
        <taxon>Eukaryota</taxon>
        <taxon>Fungi</taxon>
        <taxon>Dikarya</taxon>
        <taxon>Ascomycota</taxon>
        <taxon>Pezizomycotina</taxon>
        <taxon>Dothideomycetes</taxon>
        <taxon>Pleosporomycetidae</taxon>
        <taxon>Pleosporales</taxon>
        <taxon>Amniculicolaceae</taxon>
        <taxon>Amniculicola</taxon>
    </lineage>
</organism>
<dbReference type="GO" id="GO:0022857">
    <property type="term" value="F:transmembrane transporter activity"/>
    <property type="evidence" value="ECO:0007669"/>
    <property type="project" value="InterPro"/>
</dbReference>
<dbReference type="CDD" id="cd17502">
    <property type="entry name" value="MFS_Azr1_MDR_like"/>
    <property type="match status" value="1"/>
</dbReference>
<feature type="transmembrane region" description="Helical" evidence="6">
    <location>
        <begin position="113"/>
        <end position="132"/>
    </location>
</feature>
<feature type="transmembrane region" description="Helical" evidence="6">
    <location>
        <begin position="170"/>
        <end position="189"/>
    </location>
</feature>
<dbReference type="PANTHER" id="PTHR23501:SF201">
    <property type="entry name" value="MFS AFLATOXIN EFFLUX PUMP"/>
    <property type="match status" value="1"/>
</dbReference>
<dbReference type="Pfam" id="PF07690">
    <property type="entry name" value="MFS_1"/>
    <property type="match status" value="1"/>
</dbReference>
<evidence type="ECO:0000256" key="5">
    <source>
        <dbReference type="SAM" id="MobiDB-lite"/>
    </source>
</evidence>
<proteinExistence type="predicted"/>
<feature type="transmembrane region" description="Helical" evidence="6">
    <location>
        <begin position="46"/>
        <end position="71"/>
    </location>
</feature>
<protein>
    <submittedName>
        <fullName evidence="8">Major facilitator superfamily, general substrate transporter</fullName>
    </submittedName>
</protein>
<feature type="transmembrane region" description="Helical" evidence="6">
    <location>
        <begin position="201"/>
        <end position="221"/>
    </location>
</feature>
<dbReference type="SUPFAM" id="SSF103473">
    <property type="entry name" value="MFS general substrate transporter"/>
    <property type="match status" value="1"/>
</dbReference>
<evidence type="ECO:0000256" key="3">
    <source>
        <dbReference type="ARBA" id="ARBA00022989"/>
    </source>
</evidence>
<dbReference type="EMBL" id="ML977654">
    <property type="protein sequence ID" value="KAF1994638.1"/>
    <property type="molecule type" value="Genomic_DNA"/>
</dbReference>
<keyword evidence="3 6" id="KW-1133">Transmembrane helix</keyword>
<name>A0A6A5W0W9_9PLEO</name>
<feature type="transmembrane region" description="Helical" evidence="6">
    <location>
        <begin position="440"/>
        <end position="463"/>
    </location>
</feature>
<feature type="transmembrane region" description="Helical" evidence="6">
    <location>
        <begin position="376"/>
        <end position="398"/>
    </location>
</feature>
<evidence type="ECO:0000256" key="6">
    <source>
        <dbReference type="SAM" id="Phobius"/>
    </source>
</evidence>
<feature type="compositionally biased region" description="Basic and acidic residues" evidence="5">
    <location>
        <begin position="16"/>
        <end position="29"/>
    </location>
</feature>
<reference evidence="8" key="1">
    <citation type="journal article" date="2020" name="Stud. Mycol.">
        <title>101 Dothideomycetes genomes: a test case for predicting lifestyles and emergence of pathogens.</title>
        <authorList>
            <person name="Haridas S."/>
            <person name="Albert R."/>
            <person name="Binder M."/>
            <person name="Bloem J."/>
            <person name="Labutti K."/>
            <person name="Salamov A."/>
            <person name="Andreopoulos B."/>
            <person name="Baker S."/>
            <person name="Barry K."/>
            <person name="Bills G."/>
            <person name="Bluhm B."/>
            <person name="Cannon C."/>
            <person name="Castanera R."/>
            <person name="Culley D."/>
            <person name="Daum C."/>
            <person name="Ezra D."/>
            <person name="Gonzalez J."/>
            <person name="Henrissat B."/>
            <person name="Kuo A."/>
            <person name="Liang C."/>
            <person name="Lipzen A."/>
            <person name="Lutzoni F."/>
            <person name="Magnuson J."/>
            <person name="Mondo S."/>
            <person name="Nolan M."/>
            <person name="Ohm R."/>
            <person name="Pangilinan J."/>
            <person name="Park H.-J."/>
            <person name="Ramirez L."/>
            <person name="Alfaro M."/>
            <person name="Sun H."/>
            <person name="Tritt A."/>
            <person name="Yoshinaga Y."/>
            <person name="Zwiers L.-H."/>
            <person name="Turgeon B."/>
            <person name="Goodwin S."/>
            <person name="Spatafora J."/>
            <person name="Crous P."/>
            <person name="Grigoriev I."/>
        </authorList>
    </citation>
    <scope>NUCLEOTIDE SEQUENCE</scope>
    <source>
        <strain evidence="8">CBS 123094</strain>
    </source>
</reference>
<dbReference type="PROSITE" id="PS50850">
    <property type="entry name" value="MFS"/>
    <property type="match status" value="1"/>
</dbReference>
<dbReference type="InterPro" id="IPR020846">
    <property type="entry name" value="MFS_dom"/>
</dbReference>
<comment type="subcellular location">
    <subcellularLocation>
        <location evidence="1">Membrane</location>
        <topology evidence="1">Multi-pass membrane protein</topology>
    </subcellularLocation>
</comment>
<keyword evidence="2 6" id="KW-0812">Transmembrane</keyword>
<feature type="transmembrane region" description="Helical" evidence="6">
    <location>
        <begin position="274"/>
        <end position="294"/>
    </location>
</feature>